<feature type="binding site" evidence="5">
    <location>
        <position position="171"/>
    </location>
    <ligand>
        <name>NADP(+)</name>
        <dbReference type="ChEBI" id="CHEBI:58349"/>
    </ligand>
</feature>
<comment type="function">
    <text evidence="5">Catalyzes the interconversion between ADP-D-glycero-beta-D-manno-heptose and ADP-L-glycero-beta-D-manno-heptose via an epimerization at carbon 6 of the heptose.</text>
</comment>
<dbReference type="HAMAP" id="MF_01601">
    <property type="entry name" value="Heptose_epimerase"/>
    <property type="match status" value="1"/>
</dbReference>
<evidence type="ECO:0000313" key="8">
    <source>
        <dbReference type="Proteomes" id="UP000242301"/>
    </source>
</evidence>
<dbReference type="NCBIfam" id="TIGR02197">
    <property type="entry name" value="heptose_epim"/>
    <property type="match status" value="1"/>
</dbReference>
<dbReference type="UniPathway" id="UPA00356">
    <property type="reaction ID" value="UER00440"/>
</dbReference>
<feature type="binding site" evidence="5">
    <location>
        <begin position="75"/>
        <end position="79"/>
    </location>
    <ligand>
        <name>NADP(+)</name>
        <dbReference type="ChEBI" id="CHEBI:58349"/>
    </ligand>
</feature>
<feature type="binding site" evidence="5">
    <location>
        <position position="53"/>
    </location>
    <ligand>
        <name>NADP(+)</name>
        <dbReference type="ChEBI" id="CHEBI:58349"/>
    </ligand>
</feature>
<keyword evidence="8" id="KW-1185">Reference proteome</keyword>
<dbReference type="Gene3D" id="3.90.25.10">
    <property type="entry name" value="UDP-galactose 4-epimerase, domain 1"/>
    <property type="match status" value="1"/>
</dbReference>
<dbReference type="GO" id="GO:0050661">
    <property type="term" value="F:NADP binding"/>
    <property type="evidence" value="ECO:0007669"/>
    <property type="project" value="InterPro"/>
</dbReference>
<feature type="domain" description="NAD-dependent epimerase/dehydratase" evidence="6">
    <location>
        <begin position="2"/>
        <end position="237"/>
    </location>
</feature>
<feature type="binding site" evidence="5">
    <location>
        <position position="179"/>
    </location>
    <ligand>
        <name>NADP(+)</name>
        <dbReference type="ChEBI" id="CHEBI:58349"/>
    </ligand>
</feature>
<dbReference type="PANTHER" id="PTHR43103">
    <property type="entry name" value="NUCLEOSIDE-DIPHOSPHATE-SUGAR EPIMERASE"/>
    <property type="match status" value="1"/>
</dbReference>
<accession>A0A0M6W9K0</accession>
<organism evidence="7 8">
    <name type="scientific">Candidatus Providencia siddallii</name>
    <dbReference type="NCBI Taxonomy" id="1715285"/>
    <lineage>
        <taxon>Bacteria</taxon>
        <taxon>Pseudomonadati</taxon>
        <taxon>Pseudomonadota</taxon>
        <taxon>Gammaproteobacteria</taxon>
        <taxon>Enterobacterales</taxon>
        <taxon>Morganellaceae</taxon>
        <taxon>Providencia</taxon>
    </lineage>
</organism>
<evidence type="ECO:0000256" key="2">
    <source>
        <dbReference type="ARBA" id="ARBA00022857"/>
    </source>
</evidence>
<evidence type="ECO:0000313" key="7">
    <source>
        <dbReference type="EMBL" id="CRK85987.1"/>
    </source>
</evidence>
<dbReference type="Gene3D" id="3.40.50.720">
    <property type="entry name" value="NAD(P)-binding Rossmann-like Domain"/>
    <property type="match status" value="1"/>
</dbReference>
<feature type="binding site" evidence="5">
    <location>
        <position position="210"/>
    </location>
    <ligand>
        <name>substrate</name>
    </ligand>
</feature>
<keyword evidence="3 5" id="KW-0413">Isomerase</keyword>
<dbReference type="PANTHER" id="PTHR43103:SF3">
    <property type="entry name" value="ADP-L-GLYCERO-D-MANNO-HEPTOSE-6-EPIMERASE"/>
    <property type="match status" value="1"/>
</dbReference>
<dbReference type="STRING" id="1715285.SOFFGTOCOR_0588"/>
<dbReference type="Pfam" id="PF01370">
    <property type="entry name" value="Epimerase"/>
    <property type="match status" value="1"/>
</dbReference>
<sequence length="312" mass="36487">MIVVTGGAGFIGSNIVKALNSIGRTDILVVDNLKDGTKFINLANLCISDYLSKEDFITKIITNNYFFDIDVIFHEGACSLTTEWNGKYIMSNNYEYSKILVLYCVKHKIPFLYASSASVYGKRNYNFIEEREFEKPLNIYSFSKFQFDQYIRNIIFLKNNSQVCGLRYFNVYGPNEKHKKNMSSIIYQFNEQINKENKQKLFKGSNEFYRDFIYIDDIININLWFWEKNISGIFNCGTGCSVSFKDIADTIANFYKNKNTDIEYIDFPKKLTEYYQNFTQADLTKLRNAGYKKKFKNITEGITEYLNILNNT</sequence>
<feature type="binding site" evidence="5">
    <location>
        <begin position="10"/>
        <end position="11"/>
    </location>
    <ligand>
        <name>NADP(+)</name>
        <dbReference type="ChEBI" id="CHEBI:58349"/>
    </ligand>
</feature>
<comment type="domain">
    <text evidence="5">Contains a large N-terminal NADP-binding domain, and a smaller C-terminal substrate-binding domain.</text>
</comment>
<gene>
    <name evidence="5 7" type="primary">hldD</name>
    <name evidence="7" type="ORF">SOFFGTOCOR_0588</name>
</gene>
<feature type="binding site" evidence="5">
    <location>
        <position position="170"/>
    </location>
    <ligand>
        <name>substrate</name>
    </ligand>
</feature>
<comment type="subunit">
    <text evidence="5">Homopentamer.</text>
</comment>
<feature type="binding site" evidence="5">
    <location>
        <begin position="31"/>
        <end position="32"/>
    </location>
    <ligand>
        <name>NADP(+)</name>
        <dbReference type="ChEBI" id="CHEBI:58349"/>
    </ligand>
</feature>
<dbReference type="GO" id="GO:0009244">
    <property type="term" value="P:lipopolysaccharide core region biosynthetic process"/>
    <property type="evidence" value="ECO:0007669"/>
    <property type="project" value="UniProtKB-UniPathway"/>
</dbReference>
<comment type="similarity">
    <text evidence="5">Belongs to the NAD(P)-dependent epimerase/dehydratase family. HldD subfamily.</text>
</comment>
<feature type="active site" description="Proton acceptor" evidence="5">
    <location>
        <position position="179"/>
    </location>
</feature>
<feature type="active site" description="Proton acceptor" evidence="5">
    <location>
        <position position="140"/>
    </location>
</feature>
<feature type="binding site" evidence="5">
    <location>
        <position position="275"/>
    </location>
    <ligand>
        <name>substrate</name>
    </ligand>
</feature>
<feature type="binding site" evidence="5">
    <location>
        <position position="38"/>
    </location>
    <ligand>
        <name>NADP(+)</name>
        <dbReference type="ChEBI" id="CHEBI:58349"/>
    </ligand>
</feature>
<proteinExistence type="inferred from homology"/>
<protein>
    <recommendedName>
        <fullName evidence="5">ADP-L-glycero-D-manno-heptose-6-epimerase</fullName>
        <ecNumber evidence="5">5.1.3.20</ecNumber>
    </recommendedName>
    <alternativeName>
        <fullName evidence="5">ADP-L-glycero-beta-D-manno-heptose-6-epimerase</fullName>
        <shortName evidence="5">ADP-glyceromanno-heptose 6-epimerase</shortName>
        <shortName evidence="5">ADP-hep 6-epimerase</shortName>
        <shortName evidence="5">AGME</shortName>
    </alternativeName>
</protein>
<feature type="binding site" evidence="5">
    <location>
        <position position="92"/>
    </location>
    <ligand>
        <name>NADP(+)</name>
        <dbReference type="ChEBI" id="CHEBI:58349"/>
    </ligand>
</feature>
<evidence type="ECO:0000256" key="4">
    <source>
        <dbReference type="ARBA" id="ARBA00023277"/>
    </source>
</evidence>
<dbReference type="EMBL" id="CVRF01000003">
    <property type="protein sequence ID" value="CRK85987.1"/>
    <property type="molecule type" value="Genomic_DNA"/>
</dbReference>
<comment type="catalytic activity">
    <reaction evidence="5">
        <text>ADP-D-glycero-beta-D-manno-heptose = ADP-L-glycero-beta-D-manno-heptose</text>
        <dbReference type="Rhea" id="RHEA:17577"/>
        <dbReference type="ChEBI" id="CHEBI:59967"/>
        <dbReference type="ChEBI" id="CHEBI:61506"/>
        <dbReference type="EC" id="5.1.3.20"/>
    </reaction>
</comment>
<dbReference type="NCBIfam" id="NF008360">
    <property type="entry name" value="PRK11150.1"/>
    <property type="match status" value="1"/>
</dbReference>
<feature type="binding site" evidence="5">
    <location>
        <begin position="202"/>
        <end position="205"/>
    </location>
    <ligand>
        <name>substrate</name>
    </ligand>
</feature>
<evidence type="ECO:0000256" key="3">
    <source>
        <dbReference type="ARBA" id="ARBA00023235"/>
    </source>
</evidence>
<comment type="cofactor">
    <cofactor evidence="5">
        <name>NADP(+)</name>
        <dbReference type="ChEBI" id="CHEBI:58349"/>
    </cofactor>
    <text evidence="5">Binds 1 NADP(+) per subunit.</text>
</comment>
<dbReference type="InterPro" id="IPR036291">
    <property type="entry name" value="NAD(P)-bd_dom_sf"/>
</dbReference>
<dbReference type="UniPathway" id="UPA00958"/>
<reference evidence="8" key="1">
    <citation type="submission" date="2015-05" db="EMBL/GenBank/DDBJ databases">
        <authorList>
            <person name="Manzano-Marin A."/>
        </authorList>
    </citation>
    <scope>NUCLEOTIDE SEQUENCE [LARGE SCALE GENOMIC DNA]</scope>
    <source>
        <strain evidence="8">officinalis</strain>
    </source>
</reference>
<dbReference type="EC" id="5.1.3.20" evidence="5"/>
<dbReference type="GO" id="GO:0008712">
    <property type="term" value="F:ADP-glyceromanno-heptose 6-epimerase activity"/>
    <property type="evidence" value="ECO:0007669"/>
    <property type="project" value="UniProtKB-UniRule"/>
</dbReference>
<dbReference type="GO" id="GO:0097171">
    <property type="term" value="P:ADP-L-glycero-beta-D-manno-heptose biosynthetic process"/>
    <property type="evidence" value="ECO:0007669"/>
    <property type="project" value="UniProtKB-UniPathway"/>
</dbReference>
<dbReference type="InterPro" id="IPR001509">
    <property type="entry name" value="Epimerase_deHydtase"/>
</dbReference>
<comment type="pathway">
    <text evidence="5">Nucleotide-sugar biosynthesis; ADP-L-glycero-beta-D-manno-heptose biosynthesis; ADP-L-glycero-beta-D-manno-heptose from D-glycero-beta-D-manno-heptose 7-phosphate: step 4/4.</text>
</comment>
<dbReference type="Proteomes" id="UP000242301">
    <property type="component" value="Unassembled WGS sequence"/>
</dbReference>
<evidence type="ECO:0000256" key="5">
    <source>
        <dbReference type="HAMAP-Rule" id="MF_01601"/>
    </source>
</evidence>
<keyword evidence="2 5" id="KW-0521">NADP</keyword>
<dbReference type="AlphaFoldDB" id="A0A0M6W9K0"/>
<evidence type="ECO:0000256" key="1">
    <source>
        <dbReference type="ARBA" id="ARBA00004713"/>
    </source>
</evidence>
<comment type="pathway">
    <text evidence="1">Bacterial outer membrane biogenesis; LPS core biosynthesis.</text>
</comment>
<evidence type="ECO:0000259" key="6">
    <source>
        <dbReference type="Pfam" id="PF01370"/>
    </source>
</evidence>
<keyword evidence="4 5" id="KW-0119">Carbohydrate metabolism</keyword>
<feature type="binding site" evidence="5">
    <location>
        <position position="144"/>
    </location>
    <ligand>
        <name>NADP(+)</name>
        <dbReference type="ChEBI" id="CHEBI:58349"/>
    </ligand>
</feature>
<feature type="binding site" evidence="5">
    <location>
        <position position="181"/>
    </location>
    <ligand>
        <name>substrate</name>
    </ligand>
</feature>
<dbReference type="InterPro" id="IPR011912">
    <property type="entry name" value="Heptose_epim"/>
</dbReference>
<feature type="binding site" evidence="5">
    <location>
        <position position="188"/>
    </location>
    <ligand>
        <name>substrate</name>
    </ligand>
</feature>
<dbReference type="SUPFAM" id="SSF51735">
    <property type="entry name" value="NAD(P)-binding Rossmann-fold domains"/>
    <property type="match status" value="1"/>
</dbReference>
<name>A0A0M6W9K0_9GAMM</name>